<dbReference type="RefSeq" id="WP_041353916.1">
    <property type="nucleotide sequence ID" value="NZ_QICQ01000025.1"/>
</dbReference>
<sequence>MNIYTNYIKLCVTLVNPLLRVVKMTRGLPDWFALLVLVVPFLALGMVFPMTVYVFCLFFLTALASMVVDVCRVARLL</sequence>
<accession>A0ABX5M5Z2</accession>
<evidence type="ECO:0000256" key="1">
    <source>
        <dbReference type="SAM" id="Phobius"/>
    </source>
</evidence>
<organism evidence="2 3">
    <name type="scientific">Nitrosomonas eutropha</name>
    <dbReference type="NCBI Taxonomy" id="916"/>
    <lineage>
        <taxon>Bacteria</taxon>
        <taxon>Pseudomonadati</taxon>
        <taxon>Pseudomonadota</taxon>
        <taxon>Betaproteobacteria</taxon>
        <taxon>Nitrosomonadales</taxon>
        <taxon>Nitrosomonadaceae</taxon>
        <taxon>Nitrosomonas</taxon>
    </lineage>
</organism>
<reference evidence="2 3" key="1">
    <citation type="submission" date="2018-04" db="EMBL/GenBank/DDBJ databases">
        <title>Active sludge and wastewater microbial communities from Klosterneuburg, Austria.</title>
        <authorList>
            <person name="Wagner M."/>
        </authorList>
    </citation>
    <scope>NUCLEOTIDE SEQUENCE [LARGE SCALE GENOMIC DNA]</scope>
    <source>
        <strain evidence="2 3">Nm 57</strain>
    </source>
</reference>
<keyword evidence="1" id="KW-0472">Membrane</keyword>
<evidence type="ECO:0000313" key="2">
    <source>
        <dbReference type="EMBL" id="PXV79117.1"/>
    </source>
</evidence>
<keyword evidence="3" id="KW-1185">Reference proteome</keyword>
<protein>
    <submittedName>
        <fullName evidence="2">Uncharacterized protein</fullName>
    </submittedName>
</protein>
<comment type="caution">
    <text evidence="2">The sequence shown here is derived from an EMBL/GenBank/DDBJ whole genome shotgun (WGS) entry which is preliminary data.</text>
</comment>
<dbReference type="EMBL" id="QICQ01000025">
    <property type="protein sequence ID" value="PXV79117.1"/>
    <property type="molecule type" value="Genomic_DNA"/>
</dbReference>
<gene>
    <name evidence="2" type="ORF">C8R14_12552</name>
</gene>
<evidence type="ECO:0000313" key="3">
    <source>
        <dbReference type="Proteomes" id="UP000247780"/>
    </source>
</evidence>
<dbReference type="Proteomes" id="UP000247780">
    <property type="component" value="Unassembled WGS sequence"/>
</dbReference>
<keyword evidence="1" id="KW-1133">Transmembrane helix</keyword>
<name>A0ABX5M5Z2_9PROT</name>
<feature type="transmembrane region" description="Helical" evidence="1">
    <location>
        <begin position="52"/>
        <end position="71"/>
    </location>
</feature>
<keyword evidence="1" id="KW-0812">Transmembrane</keyword>
<feature type="transmembrane region" description="Helical" evidence="1">
    <location>
        <begin position="28"/>
        <end position="46"/>
    </location>
</feature>
<proteinExistence type="predicted"/>